<feature type="compositionally biased region" description="Basic and acidic residues" evidence="1">
    <location>
        <begin position="391"/>
        <end position="422"/>
    </location>
</feature>
<feature type="compositionally biased region" description="Low complexity" evidence="1">
    <location>
        <begin position="179"/>
        <end position="191"/>
    </location>
</feature>
<keyword evidence="3" id="KW-1185">Reference proteome</keyword>
<feature type="compositionally biased region" description="Basic and acidic residues" evidence="1">
    <location>
        <begin position="369"/>
        <end position="384"/>
    </location>
</feature>
<feature type="compositionally biased region" description="Basic and acidic residues" evidence="1">
    <location>
        <begin position="310"/>
        <end position="331"/>
    </location>
</feature>
<dbReference type="AlphaFoldDB" id="A0A9W9Q296"/>
<reference evidence="2" key="2">
    <citation type="journal article" date="2023" name="IMA Fungus">
        <title>Comparative genomic study of the Penicillium genus elucidates a diverse pangenome and 15 lateral gene transfer events.</title>
        <authorList>
            <person name="Petersen C."/>
            <person name="Sorensen T."/>
            <person name="Nielsen M.R."/>
            <person name="Sondergaard T.E."/>
            <person name="Sorensen J.L."/>
            <person name="Fitzpatrick D.A."/>
            <person name="Frisvad J.C."/>
            <person name="Nielsen K.L."/>
        </authorList>
    </citation>
    <scope>NUCLEOTIDE SEQUENCE</scope>
    <source>
        <strain evidence="2">IBT 21472</strain>
    </source>
</reference>
<feature type="region of interest" description="Disordered" evidence="1">
    <location>
        <begin position="1"/>
        <end position="118"/>
    </location>
</feature>
<evidence type="ECO:0000256" key="1">
    <source>
        <dbReference type="SAM" id="MobiDB-lite"/>
    </source>
</evidence>
<comment type="caution">
    <text evidence="2">The sequence shown here is derived from an EMBL/GenBank/DDBJ whole genome shotgun (WGS) entry which is preliminary data.</text>
</comment>
<evidence type="ECO:0000313" key="3">
    <source>
        <dbReference type="Proteomes" id="UP001147746"/>
    </source>
</evidence>
<feature type="compositionally biased region" description="Pro residues" evidence="1">
    <location>
        <begin position="150"/>
        <end position="171"/>
    </location>
</feature>
<protein>
    <submittedName>
        <fullName evidence="2">Uncharacterized protein</fullName>
    </submittedName>
</protein>
<feature type="region of interest" description="Disordered" evidence="1">
    <location>
        <begin position="150"/>
        <end position="523"/>
    </location>
</feature>
<proteinExistence type="predicted"/>
<feature type="compositionally biased region" description="Pro residues" evidence="1">
    <location>
        <begin position="348"/>
        <end position="358"/>
    </location>
</feature>
<feature type="region of interest" description="Disordered" evidence="1">
    <location>
        <begin position="565"/>
        <end position="619"/>
    </location>
</feature>
<sequence>MAGKSKAPQPACVEDFDEVSHDAVPHSRQSHRSHCQQHPIWPVGREKPPVLHKLDMPKRDQVDLARRPSSRKERRDKERARPTRDEKMHTAAYPAAVHHQTHVQRSPSKSRRRDSVRYNEDYRYHYEASPYYHSSTPVETRAMDFPPYFARPPMPDYPPSSPQSSRFPPPIAHAEYHASRPTRSSRSNSNRAMYHQDRPVSYHGGMAHMGPPHMYQPPPPPQAMYYEHGPPPSQSAYAPQYSSSPYGGSYYAGSEYAAPTEYVREQSPSRTREPSRARRSSVYGYPPQALDDMFDWDDGEFLDQYPSREPQPRESLPREPRESRDSRDRRMSKPPVITQARDEDYYKMPPPPPPPPLRAPKTTQAIPRESQRRTSRAMDMRDLEDALPEVVSRRLSREARLPERSHSLRDSKRSTSYHDHARGAQIAVANSRSNRPRTQQYYYEDAGSIDLEDRERRVEREVEEYQAQKSGRPPAAAMPLSTDALIPKLGNGTGSEHGSQKSRSSGSRHSGSKGEGESKNINLEVNGMTIGFTEQGIAGKSINIRTGDSGGVHLNIAGGRKAQQYLTGGSSYSGYTGGSDPRDLESVRRPRERDELRSERSSRRTSQSTYGRSRRYQAV</sequence>
<organism evidence="2 3">
    <name type="scientific">Penicillium atrosanguineum</name>
    <dbReference type="NCBI Taxonomy" id="1132637"/>
    <lineage>
        <taxon>Eukaryota</taxon>
        <taxon>Fungi</taxon>
        <taxon>Dikarya</taxon>
        <taxon>Ascomycota</taxon>
        <taxon>Pezizomycotina</taxon>
        <taxon>Eurotiomycetes</taxon>
        <taxon>Eurotiomycetidae</taxon>
        <taxon>Eurotiales</taxon>
        <taxon>Aspergillaceae</taxon>
        <taxon>Penicillium</taxon>
    </lineage>
</organism>
<accession>A0A9W9Q296</accession>
<feature type="compositionally biased region" description="Basic and acidic residues" evidence="1">
    <location>
        <begin position="451"/>
        <end position="460"/>
    </location>
</feature>
<feature type="compositionally biased region" description="Basic and acidic residues" evidence="1">
    <location>
        <begin position="44"/>
        <end position="89"/>
    </location>
</feature>
<gene>
    <name evidence="2" type="ORF">N7476_003805</name>
</gene>
<evidence type="ECO:0000313" key="2">
    <source>
        <dbReference type="EMBL" id="KAJ5320803.1"/>
    </source>
</evidence>
<name>A0A9W9Q296_9EURO</name>
<reference evidence="2" key="1">
    <citation type="submission" date="2022-12" db="EMBL/GenBank/DDBJ databases">
        <authorList>
            <person name="Petersen C."/>
        </authorList>
    </citation>
    <scope>NUCLEOTIDE SEQUENCE</scope>
    <source>
        <strain evidence="2">IBT 21472</strain>
    </source>
</reference>
<feature type="compositionally biased region" description="Low complexity" evidence="1">
    <location>
        <begin position="234"/>
        <end position="259"/>
    </location>
</feature>
<feature type="compositionally biased region" description="Basic and acidic residues" evidence="1">
    <location>
        <begin position="580"/>
        <end position="602"/>
    </location>
</feature>
<dbReference type="Proteomes" id="UP001147746">
    <property type="component" value="Unassembled WGS sequence"/>
</dbReference>
<dbReference type="EMBL" id="JAPZBO010000003">
    <property type="protein sequence ID" value="KAJ5320803.1"/>
    <property type="molecule type" value="Genomic_DNA"/>
</dbReference>
<feature type="compositionally biased region" description="Low complexity" evidence="1">
    <location>
        <begin position="494"/>
        <end position="509"/>
    </location>
</feature>
<feature type="compositionally biased region" description="Acidic residues" evidence="1">
    <location>
        <begin position="292"/>
        <end position="301"/>
    </location>
</feature>
<feature type="compositionally biased region" description="Polar residues" evidence="1">
    <location>
        <begin position="428"/>
        <end position="441"/>
    </location>
</feature>